<dbReference type="EMBL" id="AP017312">
    <property type="protein sequence ID" value="BAU28353.1"/>
    <property type="molecule type" value="Genomic_DNA"/>
</dbReference>
<gene>
    <name evidence="1" type="ORF">CB4_02527</name>
</gene>
<name>A0A0U5AX88_9BACL</name>
<dbReference type="Pfam" id="PF13027">
    <property type="entry name" value="DUF3888"/>
    <property type="match status" value="1"/>
</dbReference>
<evidence type="ECO:0000313" key="2">
    <source>
        <dbReference type="Proteomes" id="UP000217696"/>
    </source>
</evidence>
<dbReference type="RefSeq" id="WP_157737965.1">
    <property type="nucleotide sequence ID" value="NZ_AP017312.1"/>
</dbReference>
<reference evidence="1 2" key="1">
    <citation type="submission" date="2015-12" db="EMBL/GenBank/DDBJ databases">
        <title>Genome sequence of Aneurinibacillus soli.</title>
        <authorList>
            <person name="Lee J.S."/>
            <person name="Lee K.C."/>
            <person name="Kim K.K."/>
            <person name="Lee B.W."/>
        </authorList>
    </citation>
    <scope>NUCLEOTIDE SEQUENCE [LARGE SCALE GENOMIC DNA]</scope>
    <source>
        <strain evidence="1 2">CB4</strain>
    </source>
</reference>
<organism evidence="1 2">
    <name type="scientific">Aneurinibacillus soli</name>
    <dbReference type="NCBI Taxonomy" id="1500254"/>
    <lineage>
        <taxon>Bacteria</taxon>
        <taxon>Bacillati</taxon>
        <taxon>Bacillota</taxon>
        <taxon>Bacilli</taxon>
        <taxon>Bacillales</taxon>
        <taxon>Paenibacillaceae</taxon>
        <taxon>Aneurinibacillus group</taxon>
        <taxon>Aneurinibacillus</taxon>
    </lineage>
</organism>
<dbReference type="Proteomes" id="UP000217696">
    <property type="component" value="Chromosome"/>
</dbReference>
<evidence type="ECO:0000313" key="1">
    <source>
        <dbReference type="EMBL" id="BAU28353.1"/>
    </source>
</evidence>
<proteinExistence type="predicted"/>
<dbReference type="AlphaFoldDB" id="A0A0U5AX88"/>
<protein>
    <submittedName>
        <fullName evidence="1">Uncharacterized protein</fullName>
    </submittedName>
</protein>
<keyword evidence="2" id="KW-1185">Reference proteome</keyword>
<dbReference type="KEGG" id="asoc:CB4_02527"/>
<dbReference type="InterPro" id="IPR024984">
    <property type="entry name" value="DUF3888"/>
</dbReference>
<sequence>MNKLLLLFCVILSFPGYVIASSPPDTEAKISTEEANKNLIVYLLAPFTTEPIKNHYRENLPWQLEQGQITNTKMIYTTKGLDFIVQLKVQPFVGAHDPLGTDLFTFKIKDGKIILEKYEYLDSFPVRLYLKQYYPNPKPSY</sequence>
<accession>A0A0U5AX88</accession>